<dbReference type="EMBL" id="JBEPMC010000001">
    <property type="protein sequence ID" value="MET3577529.1"/>
    <property type="molecule type" value="Genomic_DNA"/>
</dbReference>
<comment type="caution">
    <text evidence="1">The sequence shown here is derived from an EMBL/GenBank/DDBJ whole genome shotgun (WGS) entry which is preliminary data.</text>
</comment>
<gene>
    <name evidence="1" type="ORF">ABID19_000544</name>
</gene>
<protein>
    <submittedName>
        <fullName evidence="1">Uncharacterized protein</fullName>
    </submittedName>
</protein>
<sequence length="170" mass="18988">MLVSLAGRRPRRILGPSVRPRCYYPPLLNISITQKLIQVKLFHRFERNRLDSLGKTHKNVNKTGTEALGAMVLPGKEATIAEVVSIAVECMDCGRNRWWKPAELRRYGVSAQTPLAALSGRLICKACRADGLPGTAIAIQAAFIDEQQQRRAEARMLNEREIPLEGSRRA</sequence>
<accession>A0ABV2GGV3</accession>
<evidence type="ECO:0000313" key="1">
    <source>
        <dbReference type="EMBL" id="MET3577529.1"/>
    </source>
</evidence>
<proteinExistence type="predicted"/>
<dbReference type="Proteomes" id="UP001549204">
    <property type="component" value="Unassembled WGS sequence"/>
</dbReference>
<organism evidence="1 2">
    <name type="scientific">Mesorhizobium robiniae</name>
    <dbReference type="NCBI Taxonomy" id="559315"/>
    <lineage>
        <taxon>Bacteria</taxon>
        <taxon>Pseudomonadati</taxon>
        <taxon>Pseudomonadota</taxon>
        <taxon>Alphaproteobacteria</taxon>
        <taxon>Hyphomicrobiales</taxon>
        <taxon>Phyllobacteriaceae</taxon>
        <taxon>Mesorhizobium</taxon>
    </lineage>
</organism>
<name>A0ABV2GGV3_9HYPH</name>
<keyword evidence="2" id="KW-1185">Reference proteome</keyword>
<reference evidence="1 2" key="1">
    <citation type="submission" date="2024-06" db="EMBL/GenBank/DDBJ databases">
        <title>Genomic Encyclopedia of Type Strains, Phase IV (KMG-IV): sequencing the most valuable type-strain genomes for metagenomic binning, comparative biology and taxonomic classification.</title>
        <authorList>
            <person name="Goeker M."/>
        </authorList>
    </citation>
    <scope>NUCLEOTIDE SEQUENCE [LARGE SCALE GENOMIC DNA]</scope>
    <source>
        <strain evidence="1 2">DSM 100022</strain>
    </source>
</reference>
<dbReference type="RefSeq" id="WP_354487790.1">
    <property type="nucleotide sequence ID" value="NZ_JBEPMC010000001.1"/>
</dbReference>
<evidence type="ECO:0000313" key="2">
    <source>
        <dbReference type="Proteomes" id="UP001549204"/>
    </source>
</evidence>